<dbReference type="Pfam" id="PF12648">
    <property type="entry name" value="TcpE"/>
    <property type="match status" value="1"/>
</dbReference>
<feature type="compositionally biased region" description="Basic and acidic residues" evidence="1">
    <location>
        <begin position="420"/>
        <end position="442"/>
    </location>
</feature>
<keyword evidence="4" id="KW-1185">Reference proteome</keyword>
<dbReference type="EMBL" id="JBHSNO010000016">
    <property type="protein sequence ID" value="MFC5591697.1"/>
    <property type="molecule type" value="Genomic_DNA"/>
</dbReference>
<gene>
    <name evidence="3" type="ORF">ACFPRA_22685</name>
</gene>
<dbReference type="InterPro" id="IPR025608">
    <property type="entry name" value="TcpE"/>
</dbReference>
<feature type="compositionally biased region" description="Basic and acidic residues" evidence="1">
    <location>
        <begin position="183"/>
        <end position="196"/>
    </location>
</feature>
<feature type="region of interest" description="Disordered" evidence="1">
    <location>
        <begin position="419"/>
        <end position="442"/>
    </location>
</feature>
<evidence type="ECO:0000313" key="4">
    <source>
        <dbReference type="Proteomes" id="UP001596109"/>
    </source>
</evidence>
<dbReference type="RefSeq" id="WP_381440015.1">
    <property type="nucleotide sequence ID" value="NZ_JBHSNO010000016.1"/>
</dbReference>
<feature type="transmembrane region" description="Helical" evidence="2">
    <location>
        <begin position="212"/>
        <end position="234"/>
    </location>
</feature>
<evidence type="ECO:0000256" key="1">
    <source>
        <dbReference type="SAM" id="MobiDB-lite"/>
    </source>
</evidence>
<feature type="transmembrane region" description="Helical" evidence="2">
    <location>
        <begin position="38"/>
        <end position="55"/>
    </location>
</feature>
<name>A0ABW0TR68_9BACL</name>
<keyword evidence="2" id="KW-0472">Membrane</keyword>
<protein>
    <submittedName>
        <fullName evidence="3">TcpE family conjugal transfer membrane protein</fullName>
    </submittedName>
</protein>
<reference evidence="4" key="1">
    <citation type="journal article" date="2019" name="Int. J. Syst. Evol. Microbiol.">
        <title>The Global Catalogue of Microorganisms (GCM) 10K type strain sequencing project: providing services to taxonomists for standard genome sequencing and annotation.</title>
        <authorList>
            <consortium name="The Broad Institute Genomics Platform"/>
            <consortium name="The Broad Institute Genome Sequencing Center for Infectious Disease"/>
            <person name="Wu L."/>
            <person name="Ma J."/>
        </authorList>
    </citation>
    <scope>NUCLEOTIDE SEQUENCE [LARGE SCALE GENOMIC DNA]</scope>
    <source>
        <strain evidence="4">CGMCC 4.1434</strain>
    </source>
</reference>
<accession>A0ABW0TR68</accession>
<feature type="region of interest" description="Disordered" evidence="1">
    <location>
        <begin position="168"/>
        <end position="203"/>
    </location>
</feature>
<proteinExistence type="predicted"/>
<keyword evidence="2" id="KW-0812">Transmembrane</keyword>
<organism evidence="3 4">
    <name type="scientific">Sporosarcina soli</name>
    <dbReference type="NCBI Taxonomy" id="334736"/>
    <lineage>
        <taxon>Bacteria</taxon>
        <taxon>Bacillati</taxon>
        <taxon>Bacillota</taxon>
        <taxon>Bacilli</taxon>
        <taxon>Bacillales</taxon>
        <taxon>Caryophanaceae</taxon>
        <taxon>Sporosarcina</taxon>
    </lineage>
</organism>
<evidence type="ECO:0000313" key="3">
    <source>
        <dbReference type="EMBL" id="MFC5591697.1"/>
    </source>
</evidence>
<evidence type="ECO:0000256" key="2">
    <source>
        <dbReference type="SAM" id="Phobius"/>
    </source>
</evidence>
<feature type="transmembrane region" description="Helical" evidence="2">
    <location>
        <begin position="61"/>
        <end position="82"/>
    </location>
</feature>
<keyword evidence="2" id="KW-1133">Transmembrane helix</keyword>
<dbReference type="Proteomes" id="UP001596109">
    <property type="component" value="Unassembled WGS sequence"/>
</dbReference>
<comment type="caution">
    <text evidence="3">The sequence shown here is derived from an EMBL/GenBank/DDBJ whole genome shotgun (WGS) entry which is preliminary data.</text>
</comment>
<sequence>MKIINRIPLYVLNNFIRFERQLYQVFGLELGRPLRLKAVMYFFAIAIVEATLYFTPGIGQLINWIPVGVLIIIPIGLAWLLADVGTEGRSPVHFFRSFILYQARRLKDSSLFRGREVEREREYQFHNYYTYNRPLVKNNYSADAYSEIEKEHEKVMEYLARIATRKGPENDERGVGMEVNDETIPKSEETKQEKPLQKQSNPFKNQLNQKPVATIGLIILLTSALSIFLVFAILHVMNNFEFGKANAIANDAMTVINGQMEDDKNHVITLEKNLVAGLRAASIQKYSVAVEHFDNLDFDTLEKSDRHAVLFTYLMSDNAQKALDHAPEFDNSIVKFLLAKNENEQLKILETDSELIAFEVAVLDKEYKKIIEYQSAERMEIDERRARLIADAYLALDQIEEALDFADGMNDNALRSYIKTKAEEKHPTTKDEKVDDESSGKA</sequence>